<comment type="caution">
    <text evidence="2">The sequence shown here is derived from an EMBL/GenBank/DDBJ whole genome shotgun (WGS) entry which is preliminary data.</text>
</comment>
<evidence type="ECO:0000313" key="3">
    <source>
        <dbReference type="Proteomes" id="UP000633219"/>
    </source>
</evidence>
<evidence type="ECO:0000256" key="1">
    <source>
        <dbReference type="SAM" id="Phobius"/>
    </source>
</evidence>
<accession>A0A936YU93</accession>
<keyword evidence="1" id="KW-0472">Membrane</keyword>
<name>A0A936YU93_9HYPH</name>
<keyword evidence="1" id="KW-1133">Transmembrane helix</keyword>
<sequence length="194" mass="20990">MSRIGVQKALSRLRHVLVDRSGASAVEFAFLVPILLCIYLSSFEVTNGYTVAKKVLKASGTVADIVTRQSSVDKAFLNGMIDAAEATVAPHATDTMTMKISGITIDSAGNAKVLWSWDQSNSAPYVKGSTVDIPSDMKTPSSFLVHTEISLPHEMLLFLGSGTDFASSARTVTITREFFFRQRLSEEIACTDCS</sequence>
<feature type="transmembrane region" description="Helical" evidence="1">
    <location>
        <begin position="21"/>
        <end position="41"/>
    </location>
</feature>
<dbReference type="AlphaFoldDB" id="A0A936YU93"/>
<protein>
    <submittedName>
        <fullName evidence="2">Pilus assembly protein</fullName>
    </submittedName>
</protein>
<keyword evidence="1" id="KW-0812">Transmembrane</keyword>
<reference evidence="2" key="1">
    <citation type="submission" date="2021-01" db="EMBL/GenBank/DDBJ databases">
        <title>Rhizobium sp. strain KVB221 16S ribosomal RNA gene Genome sequencing and assembly.</title>
        <authorList>
            <person name="Kang M."/>
        </authorList>
    </citation>
    <scope>NUCLEOTIDE SEQUENCE</scope>
    <source>
        <strain evidence="2">KVB221</strain>
    </source>
</reference>
<evidence type="ECO:0000313" key="2">
    <source>
        <dbReference type="EMBL" id="MBL0375191.1"/>
    </source>
</evidence>
<organism evidence="2 3">
    <name type="scientific">Rhizobium setariae</name>
    <dbReference type="NCBI Taxonomy" id="2801340"/>
    <lineage>
        <taxon>Bacteria</taxon>
        <taxon>Pseudomonadati</taxon>
        <taxon>Pseudomonadota</taxon>
        <taxon>Alphaproteobacteria</taxon>
        <taxon>Hyphomicrobiales</taxon>
        <taxon>Rhizobiaceae</taxon>
        <taxon>Rhizobium/Agrobacterium group</taxon>
        <taxon>Rhizobium</taxon>
    </lineage>
</organism>
<gene>
    <name evidence="2" type="ORF">JJB09_24550</name>
</gene>
<proteinExistence type="predicted"/>
<dbReference type="Proteomes" id="UP000633219">
    <property type="component" value="Unassembled WGS sequence"/>
</dbReference>
<dbReference type="EMBL" id="JAEQNC010000020">
    <property type="protein sequence ID" value="MBL0375191.1"/>
    <property type="molecule type" value="Genomic_DNA"/>
</dbReference>
<keyword evidence="3" id="KW-1185">Reference proteome</keyword>